<dbReference type="SMART" id="SM00091">
    <property type="entry name" value="PAS"/>
    <property type="match status" value="1"/>
</dbReference>
<dbReference type="Proteomes" id="UP001519308">
    <property type="component" value="Unassembled WGS sequence"/>
</dbReference>
<feature type="domain" description="PAS" evidence="2">
    <location>
        <begin position="85"/>
        <end position="155"/>
    </location>
</feature>
<keyword evidence="6" id="KW-1185">Reference proteome</keyword>
<dbReference type="RefSeq" id="WP_021285187.1">
    <property type="nucleotide sequence ID" value="NZ_JAGGLL010000036.1"/>
</dbReference>
<feature type="transmembrane region" description="Helical" evidence="1">
    <location>
        <begin position="57"/>
        <end position="76"/>
    </location>
</feature>
<dbReference type="Pfam" id="PF00990">
    <property type="entry name" value="GGDEF"/>
    <property type="match status" value="1"/>
</dbReference>
<evidence type="ECO:0000259" key="3">
    <source>
        <dbReference type="PROSITE" id="PS50113"/>
    </source>
</evidence>
<dbReference type="CDD" id="cd01949">
    <property type="entry name" value="GGDEF"/>
    <property type="match status" value="1"/>
</dbReference>
<keyword evidence="1" id="KW-0472">Membrane</keyword>
<dbReference type="PROSITE" id="PS50112">
    <property type="entry name" value="PAS"/>
    <property type="match status" value="1"/>
</dbReference>
<evidence type="ECO:0000259" key="2">
    <source>
        <dbReference type="PROSITE" id="PS50112"/>
    </source>
</evidence>
<proteinExistence type="predicted"/>
<evidence type="ECO:0000256" key="1">
    <source>
        <dbReference type="SAM" id="Phobius"/>
    </source>
</evidence>
<keyword evidence="1" id="KW-1133">Transmembrane helix</keyword>
<evidence type="ECO:0000313" key="6">
    <source>
        <dbReference type="Proteomes" id="UP001519308"/>
    </source>
</evidence>
<sequence>MEKNIFHHLDKRKIFDIKSAIITLIIEVIVVTFFIAFHILTNIASSNEIITYFSKSNLLEVMINGFILYAIIYIILSERRQKIVEKQMYESVFKHNLHPAFMINERGEITKINDAAEKMYGYKKEEIIGLDYKRFLSADEVIKSQEVITQVLKGTAQKQETKIQHRSGYEIDVELNAIPIIVGSKVEGVVGFIKDISEEKRNKKSLENANKYLKEISELDGLIGIKNRGFFEKEMKEQWDIALMNGRNLSLILLDVDFFKTYNDTYGHIIGDKCLKQVTEAVSKAIRKDLDTLCRYGGEEFIVILPETDCCDAYVIGERVRSSVENLKIPHIKSEASNFVTVSVGVSNTIPKEGESYEDLISRADEAMYMAKKNGRNKVTLLK</sequence>
<dbReference type="PANTHER" id="PTHR45138:SF9">
    <property type="entry name" value="DIGUANYLATE CYCLASE DGCM-RELATED"/>
    <property type="match status" value="1"/>
</dbReference>
<keyword evidence="1" id="KW-0812">Transmembrane</keyword>
<dbReference type="InterPro" id="IPR000014">
    <property type="entry name" value="PAS"/>
</dbReference>
<dbReference type="PANTHER" id="PTHR45138">
    <property type="entry name" value="REGULATORY COMPONENTS OF SENSORY TRANSDUCTION SYSTEM"/>
    <property type="match status" value="1"/>
</dbReference>
<accession>A0ABS4K7H1</accession>
<dbReference type="CDD" id="cd00130">
    <property type="entry name" value="PAS"/>
    <property type="match status" value="1"/>
</dbReference>
<dbReference type="InterPro" id="IPR043128">
    <property type="entry name" value="Rev_trsase/Diguanyl_cyclase"/>
</dbReference>
<feature type="domain" description="GGDEF" evidence="4">
    <location>
        <begin position="247"/>
        <end position="383"/>
    </location>
</feature>
<dbReference type="EMBL" id="JAGGLL010000036">
    <property type="protein sequence ID" value="MBP2023709.1"/>
    <property type="molecule type" value="Genomic_DNA"/>
</dbReference>
<evidence type="ECO:0000313" key="5">
    <source>
        <dbReference type="EMBL" id="MBP2023709.1"/>
    </source>
</evidence>
<name>A0ABS4K7H1_9CLOT</name>
<comment type="caution">
    <text evidence="5">The sequence shown here is derived from an EMBL/GenBank/DDBJ whole genome shotgun (WGS) entry which is preliminary data.</text>
</comment>
<evidence type="ECO:0000259" key="4">
    <source>
        <dbReference type="PROSITE" id="PS50887"/>
    </source>
</evidence>
<protein>
    <submittedName>
        <fullName evidence="5">Diguanylate cyclase (GGDEF)-like protein/PAS domain S-box-containing protein</fullName>
    </submittedName>
</protein>
<organism evidence="5 6">
    <name type="scientific">Clostridium punense</name>
    <dbReference type="NCBI Taxonomy" id="1054297"/>
    <lineage>
        <taxon>Bacteria</taxon>
        <taxon>Bacillati</taxon>
        <taxon>Bacillota</taxon>
        <taxon>Clostridia</taxon>
        <taxon>Eubacteriales</taxon>
        <taxon>Clostridiaceae</taxon>
        <taxon>Clostridium</taxon>
    </lineage>
</organism>
<dbReference type="SUPFAM" id="SSF55785">
    <property type="entry name" value="PYP-like sensor domain (PAS domain)"/>
    <property type="match status" value="1"/>
</dbReference>
<dbReference type="SUPFAM" id="SSF55073">
    <property type="entry name" value="Nucleotide cyclase"/>
    <property type="match status" value="1"/>
</dbReference>
<dbReference type="SMART" id="SM00267">
    <property type="entry name" value="GGDEF"/>
    <property type="match status" value="1"/>
</dbReference>
<dbReference type="NCBIfam" id="TIGR00254">
    <property type="entry name" value="GGDEF"/>
    <property type="match status" value="1"/>
</dbReference>
<dbReference type="NCBIfam" id="TIGR00229">
    <property type="entry name" value="sensory_box"/>
    <property type="match status" value="1"/>
</dbReference>
<feature type="transmembrane region" description="Helical" evidence="1">
    <location>
        <begin position="21"/>
        <end position="45"/>
    </location>
</feature>
<dbReference type="InterPro" id="IPR029787">
    <property type="entry name" value="Nucleotide_cyclase"/>
</dbReference>
<dbReference type="InterPro" id="IPR035965">
    <property type="entry name" value="PAS-like_dom_sf"/>
</dbReference>
<dbReference type="Pfam" id="PF13426">
    <property type="entry name" value="PAS_9"/>
    <property type="match status" value="1"/>
</dbReference>
<dbReference type="InterPro" id="IPR000160">
    <property type="entry name" value="GGDEF_dom"/>
</dbReference>
<dbReference type="Gene3D" id="3.30.70.270">
    <property type="match status" value="1"/>
</dbReference>
<dbReference type="Gene3D" id="3.30.450.20">
    <property type="entry name" value="PAS domain"/>
    <property type="match status" value="1"/>
</dbReference>
<reference evidence="5 6" key="1">
    <citation type="submission" date="2021-03" db="EMBL/GenBank/DDBJ databases">
        <title>Genomic Encyclopedia of Type Strains, Phase IV (KMG-IV): sequencing the most valuable type-strain genomes for metagenomic binning, comparative biology and taxonomic classification.</title>
        <authorList>
            <person name="Goeker M."/>
        </authorList>
    </citation>
    <scope>NUCLEOTIDE SEQUENCE [LARGE SCALE GENOMIC DNA]</scope>
    <source>
        <strain evidence="5 6">DSM 28650</strain>
    </source>
</reference>
<dbReference type="PROSITE" id="PS50887">
    <property type="entry name" value="GGDEF"/>
    <property type="match status" value="1"/>
</dbReference>
<dbReference type="InterPro" id="IPR050469">
    <property type="entry name" value="Diguanylate_Cyclase"/>
</dbReference>
<dbReference type="InterPro" id="IPR000700">
    <property type="entry name" value="PAS-assoc_C"/>
</dbReference>
<dbReference type="PROSITE" id="PS50113">
    <property type="entry name" value="PAC"/>
    <property type="match status" value="1"/>
</dbReference>
<gene>
    <name evidence="5" type="ORF">J2Z44_003551</name>
</gene>
<feature type="domain" description="PAC" evidence="3">
    <location>
        <begin position="157"/>
        <end position="208"/>
    </location>
</feature>